<gene>
    <name evidence="2" type="ORF">CRG98_001143</name>
</gene>
<reference evidence="2 3" key="1">
    <citation type="submission" date="2017-11" db="EMBL/GenBank/DDBJ databases">
        <title>De-novo sequencing of pomegranate (Punica granatum L.) genome.</title>
        <authorList>
            <person name="Akparov Z."/>
            <person name="Amiraslanov A."/>
            <person name="Hajiyeva S."/>
            <person name="Abbasov M."/>
            <person name="Kaur K."/>
            <person name="Hamwieh A."/>
            <person name="Solovyev V."/>
            <person name="Salamov A."/>
            <person name="Braich B."/>
            <person name="Kosarev P."/>
            <person name="Mahmoud A."/>
            <person name="Hajiyev E."/>
            <person name="Babayeva S."/>
            <person name="Izzatullayeva V."/>
            <person name="Mammadov A."/>
            <person name="Mammadov A."/>
            <person name="Sharifova S."/>
            <person name="Ojaghi J."/>
            <person name="Eynullazada K."/>
            <person name="Bayramov B."/>
            <person name="Abdulazimova A."/>
            <person name="Shahmuradov I."/>
        </authorList>
    </citation>
    <scope>NUCLEOTIDE SEQUENCE [LARGE SCALE GENOMIC DNA]</scope>
    <source>
        <strain evidence="3">cv. AG2017</strain>
        <tissue evidence="2">Leaf</tissue>
    </source>
</reference>
<evidence type="ECO:0000313" key="2">
    <source>
        <dbReference type="EMBL" id="PKI78503.1"/>
    </source>
</evidence>
<name>A0A2I0LCV9_PUNGR</name>
<organism evidence="2 3">
    <name type="scientific">Punica granatum</name>
    <name type="common">Pomegranate</name>
    <dbReference type="NCBI Taxonomy" id="22663"/>
    <lineage>
        <taxon>Eukaryota</taxon>
        <taxon>Viridiplantae</taxon>
        <taxon>Streptophyta</taxon>
        <taxon>Embryophyta</taxon>
        <taxon>Tracheophyta</taxon>
        <taxon>Spermatophyta</taxon>
        <taxon>Magnoliopsida</taxon>
        <taxon>eudicotyledons</taxon>
        <taxon>Gunneridae</taxon>
        <taxon>Pentapetalae</taxon>
        <taxon>rosids</taxon>
        <taxon>malvids</taxon>
        <taxon>Myrtales</taxon>
        <taxon>Lythraceae</taxon>
        <taxon>Punica</taxon>
    </lineage>
</organism>
<dbReference type="EMBL" id="PGOL01000047">
    <property type="protein sequence ID" value="PKI78503.1"/>
    <property type="molecule type" value="Genomic_DNA"/>
</dbReference>
<sequence>MGRDPRPVLGNPSLIGVRSRGTARSSTAATALKRILPDFKELTPLSLRPPTSGSTVLVVPNHALCKGSMQSSNPTSTNSPSSRPGCASAIHTSSRLEFLGTAVMFWDLTHVIFNIQGIKLTPTIEEYRTLIRRTAITHGIAEPNLRTTRPVLVSHLLRSHVNLFALVQPILFFSRLESIISRLIPLVRVEERKVSEWIKIFREIPPRGFKLRATWLPPRPVALWCSDFNGIPLVSHAGSTTYFPTRVMRSWWHGALKSSNDHISPSTPLRMSKIFKLRRSASSASTSGVPQYSKITPTLYNPKGRHHLEHPPWSFKSSLLVSEPKGTAFKEKCLQLATPYRYPTRYCVRMADEVQHVIPKEADPPMLVQSQPMVTQMPPPTIPAGMQAAYSGASSAYLSASAGVPSMHSGVPSPPPTNVPPATQATPPTLDATRVAALEGNVTALQNTVDLMVTNMSELLILLKGPNHASSSSILPSAHGSTVNPTPWVPSTQVSEGDIMVIPTPTDNPAPAPPSTHVPAVHPVNTSILLSAVPVAASLPPMTIQTGANCIPATSNAPADPGRNIHCSSADAPQSHISLPYQAPPPINIPPFEPGTPTHAAPITLPTNALPEAGAEQEMRWKKMEDMIKALQVDASRHDTSYLDLTLFPDLWLPPKIKIPEFQKFDGTKDPRSHLRHYHGKML</sequence>
<feature type="region of interest" description="Disordered" evidence="1">
    <location>
        <begin position="403"/>
        <end position="424"/>
    </location>
</feature>
<evidence type="ECO:0000256" key="1">
    <source>
        <dbReference type="SAM" id="MobiDB-lite"/>
    </source>
</evidence>
<keyword evidence="3" id="KW-1185">Reference proteome</keyword>
<dbReference type="Proteomes" id="UP000233551">
    <property type="component" value="Unassembled WGS sequence"/>
</dbReference>
<evidence type="ECO:0000313" key="3">
    <source>
        <dbReference type="Proteomes" id="UP000233551"/>
    </source>
</evidence>
<dbReference type="AlphaFoldDB" id="A0A2I0LCV9"/>
<accession>A0A2I0LCV9</accession>
<feature type="region of interest" description="Disordered" evidence="1">
    <location>
        <begin position="67"/>
        <end position="86"/>
    </location>
</feature>
<protein>
    <submittedName>
        <fullName evidence="2">Uncharacterized protein</fullName>
    </submittedName>
</protein>
<feature type="compositionally biased region" description="Low complexity" evidence="1">
    <location>
        <begin position="71"/>
        <end position="82"/>
    </location>
</feature>
<feature type="region of interest" description="Disordered" evidence="1">
    <location>
        <begin position="1"/>
        <end position="22"/>
    </location>
</feature>
<comment type="caution">
    <text evidence="2">The sequence shown here is derived from an EMBL/GenBank/DDBJ whole genome shotgun (WGS) entry which is preliminary data.</text>
</comment>
<proteinExistence type="predicted"/>